<dbReference type="GO" id="GO:0071949">
    <property type="term" value="F:FAD binding"/>
    <property type="evidence" value="ECO:0007669"/>
    <property type="project" value="InterPro"/>
</dbReference>
<dbReference type="PROSITE" id="PS50925">
    <property type="entry name" value="BLUF"/>
    <property type="match status" value="1"/>
</dbReference>
<keyword evidence="3" id="KW-1185">Reference proteome</keyword>
<evidence type="ECO:0000313" key="2">
    <source>
        <dbReference type="EMBL" id="CUB06404.1"/>
    </source>
</evidence>
<dbReference type="STRING" id="1137284.GCA_001418205_03564"/>
<organism evidence="2 3">
    <name type="scientific">Marinomonas fungiae</name>
    <dbReference type="NCBI Taxonomy" id="1137284"/>
    <lineage>
        <taxon>Bacteria</taxon>
        <taxon>Pseudomonadati</taxon>
        <taxon>Pseudomonadota</taxon>
        <taxon>Gammaproteobacteria</taxon>
        <taxon>Oceanospirillales</taxon>
        <taxon>Oceanospirillaceae</taxon>
        <taxon>Marinomonas</taxon>
    </lineage>
</organism>
<dbReference type="SUPFAM" id="SSF54975">
    <property type="entry name" value="Acylphosphatase/BLUF domain-like"/>
    <property type="match status" value="1"/>
</dbReference>
<dbReference type="SMART" id="SM01034">
    <property type="entry name" value="BLUF"/>
    <property type="match status" value="1"/>
</dbReference>
<dbReference type="Proteomes" id="UP000182769">
    <property type="component" value="Unassembled WGS sequence"/>
</dbReference>
<evidence type="ECO:0000313" key="3">
    <source>
        <dbReference type="Proteomes" id="UP000182769"/>
    </source>
</evidence>
<protein>
    <submittedName>
        <fullName evidence="2">Sensors of blue-light using FAD</fullName>
    </submittedName>
</protein>
<dbReference type="InterPro" id="IPR036046">
    <property type="entry name" value="Acylphosphatase-like_dom_sf"/>
</dbReference>
<proteinExistence type="predicted"/>
<sequence length="144" mass="16454">MSYVRLIYASRATTAFKPSSVRSILQVARRNNQQNSITGLLCFNQQGFLQCLEGGRAMVNQTFQHILNDPRHENVEILSYDYTSSREFGAWNMGYLQNNQAMRDLLLRNTGVEDFLPLSLAPEQALAILRDIRDIINSIPEEET</sequence>
<name>A0A0K6ITK0_9GAMM</name>
<dbReference type="AlphaFoldDB" id="A0A0K6ITK0"/>
<dbReference type="InterPro" id="IPR007024">
    <property type="entry name" value="BLUF_domain"/>
</dbReference>
<dbReference type="GO" id="GO:0009882">
    <property type="term" value="F:blue light photoreceptor activity"/>
    <property type="evidence" value="ECO:0007669"/>
    <property type="project" value="InterPro"/>
</dbReference>
<dbReference type="EMBL" id="CYHG01000017">
    <property type="protein sequence ID" value="CUB06404.1"/>
    <property type="molecule type" value="Genomic_DNA"/>
</dbReference>
<dbReference type="OrthoDB" id="557705at2"/>
<gene>
    <name evidence="2" type="ORF">Ga0061065_11750</name>
</gene>
<reference evidence="3" key="1">
    <citation type="submission" date="2015-08" db="EMBL/GenBank/DDBJ databases">
        <authorList>
            <person name="Varghese N."/>
        </authorList>
    </citation>
    <scope>NUCLEOTIDE SEQUENCE [LARGE SCALE GENOMIC DNA]</scope>
    <source>
        <strain evidence="3">JCM 18476</strain>
    </source>
</reference>
<dbReference type="Pfam" id="PF04940">
    <property type="entry name" value="BLUF"/>
    <property type="match status" value="1"/>
</dbReference>
<feature type="domain" description="BLUF" evidence="1">
    <location>
        <begin position="3"/>
        <end position="94"/>
    </location>
</feature>
<accession>A0A0K6ITK0</accession>
<dbReference type="Gene3D" id="3.30.70.100">
    <property type="match status" value="1"/>
</dbReference>
<dbReference type="RefSeq" id="WP_055464570.1">
    <property type="nucleotide sequence ID" value="NZ_CYHG01000017.1"/>
</dbReference>
<evidence type="ECO:0000259" key="1">
    <source>
        <dbReference type="PROSITE" id="PS50925"/>
    </source>
</evidence>